<evidence type="ECO:0000313" key="1">
    <source>
        <dbReference type="EMBL" id="CAD7240397.1"/>
    </source>
</evidence>
<name>A0A7R8ZZL9_9CRUS</name>
<dbReference type="EMBL" id="CAJPEV010000028">
    <property type="protein sequence ID" value="CAG0879075.1"/>
    <property type="molecule type" value="Genomic_DNA"/>
</dbReference>
<reference evidence="1" key="1">
    <citation type="submission" date="2020-11" db="EMBL/GenBank/DDBJ databases">
        <authorList>
            <person name="Tran Van P."/>
        </authorList>
    </citation>
    <scope>NUCLEOTIDE SEQUENCE</scope>
</reference>
<dbReference type="AlphaFoldDB" id="A0A7R8ZZL9"/>
<gene>
    <name evidence="1" type="ORF">DSTB1V02_LOCUS421</name>
</gene>
<evidence type="ECO:0000313" key="2">
    <source>
        <dbReference type="Proteomes" id="UP000677054"/>
    </source>
</evidence>
<protein>
    <submittedName>
        <fullName evidence="1">Uncharacterized protein</fullName>
    </submittedName>
</protein>
<accession>A0A7R8ZZL9</accession>
<organism evidence="1">
    <name type="scientific">Darwinula stevensoni</name>
    <dbReference type="NCBI Taxonomy" id="69355"/>
    <lineage>
        <taxon>Eukaryota</taxon>
        <taxon>Metazoa</taxon>
        <taxon>Ecdysozoa</taxon>
        <taxon>Arthropoda</taxon>
        <taxon>Crustacea</taxon>
        <taxon>Oligostraca</taxon>
        <taxon>Ostracoda</taxon>
        <taxon>Podocopa</taxon>
        <taxon>Podocopida</taxon>
        <taxon>Darwinulocopina</taxon>
        <taxon>Darwinuloidea</taxon>
        <taxon>Darwinulidae</taxon>
        <taxon>Darwinula</taxon>
    </lineage>
</organism>
<dbReference type="Proteomes" id="UP000677054">
    <property type="component" value="Unassembled WGS sequence"/>
</dbReference>
<dbReference type="EMBL" id="LR899545">
    <property type="protein sequence ID" value="CAD7240397.1"/>
    <property type="molecule type" value="Genomic_DNA"/>
</dbReference>
<sequence>MYLCLGRKCWMRMAVTGIFRVKSHQWDALNRNEARARSLFGVKLHLVAPRTPLAAADEVEVHITAADEDSLLNAQLRAGHRTVWEEKRDSRTCV</sequence>
<proteinExistence type="predicted"/>
<keyword evidence="2" id="KW-1185">Reference proteome</keyword>